<dbReference type="SUPFAM" id="SSF56349">
    <property type="entry name" value="DNA breaking-rejoining enzymes"/>
    <property type="match status" value="1"/>
</dbReference>
<dbReference type="EMBL" id="AP021875">
    <property type="protein sequence ID" value="BBO73131.1"/>
    <property type="molecule type" value="Genomic_DNA"/>
</dbReference>
<evidence type="ECO:0000313" key="8">
    <source>
        <dbReference type="EMBL" id="BBO73131.1"/>
    </source>
</evidence>
<evidence type="ECO:0000256" key="2">
    <source>
        <dbReference type="ARBA" id="ARBA00022908"/>
    </source>
</evidence>
<dbReference type="InterPro" id="IPR013762">
    <property type="entry name" value="Integrase-like_cat_sf"/>
</dbReference>
<dbReference type="InterPro" id="IPR044068">
    <property type="entry name" value="CB"/>
</dbReference>
<dbReference type="GO" id="GO:0006310">
    <property type="term" value="P:DNA recombination"/>
    <property type="evidence" value="ECO:0007669"/>
    <property type="project" value="UniProtKB-KW"/>
</dbReference>
<dbReference type="PROSITE" id="PS51898">
    <property type="entry name" value="TYR_RECOMBINASE"/>
    <property type="match status" value="1"/>
</dbReference>
<dbReference type="PROSITE" id="PS51900">
    <property type="entry name" value="CB"/>
    <property type="match status" value="1"/>
</dbReference>
<dbReference type="RefSeq" id="WP_170302093.1">
    <property type="nucleotide sequence ID" value="NZ_AP021875.1"/>
</dbReference>
<evidence type="ECO:0000259" key="7">
    <source>
        <dbReference type="PROSITE" id="PS51900"/>
    </source>
</evidence>
<organism evidence="8 9">
    <name type="scientific">Desulfosarcina widdelii</name>
    <dbReference type="NCBI Taxonomy" id="947919"/>
    <lineage>
        <taxon>Bacteria</taxon>
        <taxon>Pseudomonadati</taxon>
        <taxon>Thermodesulfobacteriota</taxon>
        <taxon>Desulfobacteria</taxon>
        <taxon>Desulfobacterales</taxon>
        <taxon>Desulfosarcinaceae</taxon>
        <taxon>Desulfosarcina</taxon>
    </lineage>
</organism>
<proteinExistence type="inferred from homology"/>
<evidence type="ECO:0000313" key="9">
    <source>
        <dbReference type="Proteomes" id="UP000427769"/>
    </source>
</evidence>
<protein>
    <submittedName>
        <fullName evidence="8">Tyrosine recombinase XerC</fullName>
    </submittedName>
</protein>
<dbReference type="GO" id="GO:0003677">
    <property type="term" value="F:DNA binding"/>
    <property type="evidence" value="ECO:0007669"/>
    <property type="project" value="UniProtKB-UniRule"/>
</dbReference>
<comment type="similarity">
    <text evidence="1">Belongs to the 'phage' integrase family.</text>
</comment>
<keyword evidence="3 5" id="KW-0238">DNA-binding</keyword>
<dbReference type="InterPro" id="IPR050090">
    <property type="entry name" value="Tyrosine_recombinase_XerCD"/>
</dbReference>
<dbReference type="Gene3D" id="1.10.150.130">
    <property type="match status" value="1"/>
</dbReference>
<evidence type="ECO:0000256" key="3">
    <source>
        <dbReference type="ARBA" id="ARBA00023125"/>
    </source>
</evidence>
<reference evidence="8 9" key="1">
    <citation type="submission" date="2019-11" db="EMBL/GenBank/DDBJ databases">
        <title>Comparative genomics of hydrocarbon-degrading Desulfosarcina strains.</title>
        <authorList>
            <person name="Watanabe M."/>
            <person name="Kojima H."/>
            <person name="Fukui M."/>
        </authorList>
    </citation>
    <scope>NUCLEOTIDE SEQUENCE [LARGE SCALE GENOMIC DNA]</scope>
    <source>
        <strain evidence="8 9">PP31</strain>
    </source>
</reference>
<dbReference type="PANTHER" id="PTHR30349">
    <property type="entry name" value="PHAGE INTEGRASE-RELATED"/>
    <property type="match status" value="1"/>
</dbReference>
<keyword evidence="9" id="KW-1185">Reference proteome</keyword>
<dbReference type="Pfam" id="PF00589">
    <property type="entry name" value="Phage_integrase"/>
    <property type="match status" value="1"/>
</dbReference>
<dbReference type="InterPro" id="IPR002104">
    <property type="entry name" value="Integrase_catalytic"/>
</dbReference>
<keyword evidence="4" id="KW-0233">DNA recombination</keyword>
<evidence type="ECO:0000256" key="1">
    <source>
        <dbReference type="ARBA" id="ARBA00008857"/>
    </source>
</evidence>
<dbReference type="GO" id="GO:0015074">
    <property type="term" value="P:DNA integration"/>
    <property type="evidence" value="ECO:0007669"/>
    <property type="project" value="UniProtKB-KW"/>
</dbReference>
<accession>A0A5K7Z0Z0</accession>
<dbReference type="PANTHER" id="PTHR30349:SF41">
    <property type="entry name" value="INTEGRASE_RECOMBINASE PROTEIN MJ0367-RELATED"/>
    <property type="match status" value="1"/>
</dbReference>
<evidence type="ECO:0000259" key="6">
    <source>
        <dbReference type="PROSITE" id="PS51898"/>
    </source>
</evidence>
<dbReference type="AlphaFoldDB" id="A0A5K7Z0Z0"/>
<feature type="domain" description="Core-binding (CB)" evidence="7">
    <location>
        <begin position="9"/>
        <end position="92"/>
    </location>
</feature>
<sequence>MNFEPARNLTIVESIDHYLAEKSQLGKLSAASVVNRRSELTRFAKFCRRHKIDRPCDIHKNLLKAYLKSRKVSNGTRNTLINIYRSFFDYLVAEELMLDNVAATLERPRTQAPKFDFLSIDELEKVFRWEAENASEKFVDRNLLIYSIMIEVGLRVSAIINLKLDDLRLDAKQIWIKQKGGSEKQVPITEDIVNQFQTWLGVRDGFKSAGTSDHVFLASTGRQLSRKQVYELVSRAIRGAGLVKRRNGPHLLRHTGATLRALRGDGIEKIRLWLDHTGYGMSRRYVHAAEQLRQDTVQDEILKDKGRFKRKGV</sequence>
<dbReference type="KEGG" id="dwd:DSCW_05480"/>
<feature type="domain" description="Tyr recombinase" evidence="6">
    <location>
        <begin position="113"/>
        <end position="298"/>
    </location>
</feature>
<name>A0A5K7Z0Z0_9BACT</name>
<keyword evidence="2" id="KW-0229">DNA integration</keyword>
<evidence type="ECO:0000256" key="4">
    <source>
        <dbReference type="ARBA" id="ARBA00023172"/>
    </source>
</evidence>
<dbReference type="Proteomes" id="UP000427769">
    <property type="component" value="Chromosome"/>
</dbReference>
<gene>
    <name evidence="8" type="primary">xerC_2</name>
    <name evidence="8" type="ORF">DSCW_05480</name>
</gene>
<dbReference type="InterPro" id="IPR011010">
    <property type="entry name" value="DNA_brk_join_enz"/>
</dbReference>
<evidence type="ECO:0000256" key="5">
    <source>
        <dbReference type="PROSITE-ProRule" id="PRU01248"/>
    </source>
</evidence>
<dbReference type="InterPro" id="IPR010998">
    <property type="entry name" value="Integrase_recombinase_N"/>
</dbReference>
<dbReference type="Gene3D" id="1.10.443.10">
    <property type="entry name" value="Intergrase catalytic core"/>
    <property type="match status" value="1"/>
</dbReference>